<protein>
    <recommendedName>
        <fullName evidence="4">DUF2282 domain-containing protein</fullName>
    </recommendedName>
</protein>
<comment type="caution">
    <text evidence="2">The sequence shown here is derived from an EMBL/GenBank/DDBJ whole genome shotgun (WGS) entry which is preliminary data.</text>
</comment>
<feature type="signal peptide" evidence="1">
    <location>
        <begin position="1"/>
        <end position="29"/>
    </location>
</feature>
<reference evidence="2 3" key="1">
    <citation type="submission" date="2021-03" db="EMBL/GenBank/DDBJ databases">
        <title>Sequencing the genomes of 1000 actinobacteria strains.</title>
        <authorList>
            <person name="Klenk H.-P."/>
        </authorList>
    </citation>
    <scope>NUCLEOTIDE SEQUENCE [LARGE SCALE GENOMIC DNA]</scope>
    <source>
        <strain evidence="2 3">DSM 14566</strain>
    </source>
</reference>
<proteinExistence type="predicted"/>
<keyword evidence="1" id="KW-0732">Signal</keyword>
<evidence type="ECO:0008006" key="4">
    <source>
        <dbReference type="Google" id="ProtNLM"/>
    </source>
</evidence>
<evidence type="ECO:0000313" key="3">
    <source>
        <dbReference type="Proteomes" id="UP001519290"/>
    </source>
</evidence>
<evidence type="ECO:0000313" key="2">
    <source>
        <dbReference type="EMBL" id="MBP2383406.1"/>
    </source>
</evidence>
<evidence type="ECO:0000256" key="1">
    <source>
        <dbReference type="SAM" id="SignalP"/>
    </source>
</evidence>
<feature type="chain" id="PRO_5047015744" description="DUF2282 domain-containing protein" evidence="1">
    <location>
        <begin position="30"/>
        <end position="109"/>
    </location>
</feature>
<keyword evidence="3" id="KW-1185">Reference proteome</keyword>
<dbReference type="Proteomes" id="UP001519290">
    <property type="component" value="Unassembled WGS sequence"/>
</dbReference>
<gene>
    <name evidence="2" type="ORF">JOF43_003395</name>
</gene>
<name>A0ABS4X4M3_9MICO</name>
<dbReference type="RefSeq" id="WP_209904142.1">
    <property type="nucleotide sequence ID" value="NZ_BAAAJW010000012.1"/>
</dbReference>
<sequence>MSRQNIITKPIVSAAAALVAAGGILAAGAAPATAGGATCPPAELTSGGHAAKHSCKITDGPVEIMYTFKCYGIPPKEKNKAVTWNKSDTKTIQNPCTGASAYAVSYKIV</sequence>
<dbReference type="EMBL" id="JAGIOD010000002">
    <property type="protein sequence ID" value="MBP2383406.1"/>
    <property type="molecule type" value="Genomic_DNA"/>
</dbReference>
<accession>A0ABS4X4M3</accession>
<organism evidence="2 3">
    <name type="scientific">Brachybacterium sacelli</name>
    <dbReference type="NCBI Taxonomy" id="173364"/>
    <lineage>
        <taxon>Bacteria</taxon>
        <taxon>Bacillati</taxon>
        <taxon>Actinomycetota</taxon>
        <taxon>Actinomycetes</taxon>
        <taxon>Micrococcales</taxon>
        <taxon>Dermabacteraceae</taxon>
        <taxon>Brachybacterium</taxon>
    </lineage>
</organism>